<dbReference type="PANTHER" id="PTHR46869">
    <property type="entry name" value="C2H2-LIKE ZINC FINGER PROTEIN"/>
    <property type="match status" value="1"/>
</dbReference>
<dbReference type="Proteomes" id="UP000215914">
    <property type="component" value="Unassembled WGS sequence"/>
</dbReference>
<keyword evidence="3" id="KW-1185">Reference proteome</keyword>
<dbReference type="Pfam" id="PF13912">
    <property type="entry name" value="zf-C2H2_6"/>
    <property type="match status" value="1"/>
</dbReference>
<feature type="domain" description="C2H2-type" evidence="1">
    <location>
        <begin position="9"/>
        <end position="30"/>
    </location>
</feature>
<dbReference type="PANTHER" id="PTHR46869:SF1">
    <property type="entry name" value="C2H2-LIKE ZINC FINGER PROTEIN"/>
    <property type="match status" value="1"/>
</dbReference>
<evidence type="ECO:0000313" key="2">
    <source>
        <dbReference type="EMBL" id="KAF5767435.1"/>
    </source>
</evidence>
<organism evidence="2 3">
    <name type="scientific">Helianthus annuus</name>
    <name type="common">Common sunflower</name>
    <dbReference type="NCBI Taxonomy" id="4232"/>
    <lineage>
        <taxon>Eukaryota</taxon>
        <taxon>Viridiplantae</taxon>
        <taxon>Streptophyta</taxon>
        <taxon>Embryophyta</taxon>
        <taxon>Tracheophyta</taxon>
        <taxon>Spermatophyta</taxon>
        <taxon>Magnoliopsida</taxon>
        <taxon>eudicotyledons</taxon>
        <taxon>Gunneridae</taxon>
        <taxon>Pentapetalae</taxon>
        <taxon>asterids</taxon>
        <taxon>campanulids</taxon>
        <taxon>Asterales</taxon>
        <taxon>Asteraceae</taxon>
        <taxon>Asteroideae</taxon>
        <taxon>Heliantheae alliance</taxon>
        <taxon>Heliantheae</taxon>
        <taxon>Helianthus</taxon>
    </lineage>
</organism>
<evidence type="ECO:0000259" key="1">
    <source>
        <dbReference type="Pfam" id="PF13912"/>
    </source>
</evidence>
<accession>A0A9K3E5K2</accession>
<dbReference type="Gramene" id="mRNA:HanXRQr2_Chr14g0624311">
    <property type="protein sequence ID" value="CDS:HanXRQr2_Chr14g0624311.1"/>
    <property type="gene ID" value="HanXRQr2_Chr14g0624311"/>
</dbReference>
<reference evidence="2" key="1">
    <citation type="journal article" date="2017" name="Nature">
        <title>The sunflower genome provides insights into oil metabolism, flowering and Asterid evolution.</title>
        <authorList>
            <person name="Badouin H."/>
            <person name="Gouzy J."/>
            <person name="Grassa C.J."/>
            <person name="Murat F."/>
            <person name="Staton S.E."/>
            <person name="Cottret L."/>
            <person name="Lelandais-Briere C."/>
            <person name="Owens G.L."/>
            <person name="Carrere S."/>
            <person name="Mayjonade B."/>
            <person name="Legrand L."/>
            <person name="Gill N."/>
            <person name="Kane N.C."/>
            <person name="Bowers J.E."/>
            <person name="Hubner S."/>
            <person name="Bellec A."/>
            <person name="Berard A."/>
            <person name="Berges H."/>
            <person name="Blanchet N."/>
            <person name="Boniface M.C."/>
            <person name="Brunel D."/>
            <person name="Catrice O."/>
            <person name="Chaidir N."/>
            <person name="Claudel C."/>
            <person name="Donnadieu C."/>
            <person name="Faraut T."/>
            <person name="Fievet G."/>
            <person name="Helmstetter N."/>
            <person name="King M."/>
            <person name="Knapp S.J."/>
            <person name="Lai Z."/>
            <person name="Le Paslier M.C."/>
            <person name="Lippi Y."/>
            <person name="Lorenzon L."/>
            <person name="Mandel J.R."/>
            <person name="Marage G."/>
            <person name="Marchand G."/>
            <person name="Marquand E."/>
            <person name="Bret-Mestries E."/>
            <person name="Morien E."/>
            <person name="Nambeesan S."/>
            <person name="Nguyen T."/>
            <person name="Pegot-Espagnet P."/>
            <person name="Pouilly N."/>
            <person name="Raftis F."/>
            <person name="Sallet E."/>
            <person name="Schiex T."/>
            <person name="Thomas J."/>
            <person name="Vandecasteele C."/>
            <person name="Vares D."/>
            <person name="Vear F."/>
            <person name="Vautrin S."/>
            <person name="Crespi M."/>
            <person name="Mangin B."/>
            <person name="Burke J.M."/>
            <person name="Salse J."/>
            <person name="Munos S."/>
            <person name="Vincourt P."/>
            <person name="Rieseberg L.H."/>
            <person name="Langlade N.B."/>
        </authorList>
    </citation>
    <scope>NUCLEOTIDE SEQUENCE</scope>
    <source>
        <tissue evidence="2">Leaves</tissue>
    </source>
</reference>
<proteinExistence type="predicted"/>
<name>A0A9K3E5K2_HELAN</name>
<dbReference type="InterPro" id="IPR013087">
    <property type="entry name" value="Znf_C2H2_type"/>
</dbReference>
<dbReference type="EMBL" id="MNCJ02000329">
    <property type="protein sequence ID" value="KAF5767435.1"/>
    <property type="molecule type" value="Genomic_DNA"/>
</dbReference>
<dbReference type="AlphaFoldDB" id="A0A9K3E5K2"/>
<sequence>MKVKKIKGHECQICFRMFKSGQALGGHKRSRFINGSMDHYATMGHAAPSCSDMIDLNLPAPGLNGQLVKKFNFYFVGFWNIMKFQIDLTI</sequence>
<comment type="caution">
    <text evidence="2">The sequence shown here is derived from an EMBL/GenBank/DDBJ whole genome shotgun (WGS) entry which is preliminary data.</text>
</comment>
<evidence type="ECO:0000313" key="3">
    <source>
        <dbReference type="Proteomes" id="UP000215914"/>
    </source>
</evidence>
<reference evidence="2" key="2">
    <citation type="submission" date="2020-06" db="EMBL/GenBank/DDBJ databases">
        <title>Helianthus annuus Genome sequencing and assembly Release 2.</title>
        <authorList>
            <person name="Gouzy J."/>
            <person name="Langlade N."/>
            <person name="Munos S."/>
        </authorList>
    </citation>
    <scope>NUCLEOTIDE SEQUENCE</scope>
    <source>
        <tissue evidence="2">Leaves</tissue>
    </source>
</reference>
<gene>
    <name evidence="2" type="ORF">HanXRQr2_Chr14g0624311</name>
</gene>
<protein>
    <recommendedName>
        <fullName evidence="1">C2H2-type domain-containing protein</fullName>
    </recommendedName>
</protein>